<evidence type="ECO:0000259" key="1">
    <source>
        <dbReference type="PROSITE" id="PS50878"/>
    </source>
</evidence>
<accession>A0A0P4WHR9</accession>
<dbReference type="EMBL" id="GDRN01088386">
    <property type="protein sequence ID" value="JAI60860.1"/>
    <property type="molecule type" value="Transcribed_RNA"/>
</dbReference>
<reference evidence="2" key="1">
    <citation type="submission" date="2015-09" db="EMBL/GenBank/DDBJ databases">
        <title>Scylla olivacea transcriptome.</title>
        <authorList>
            <person name="Ikhwanuddin M."/>
        </authorList>
    </citation>
    <scope>NUCLEOTIDE SEQUENCE</scope>
</reference>
<dbReference type="AlphaFoldDB" id="A0A0P4WHR9"/>
<feature type="domain" description="Reverse transcriptase" evidence="1">
    <location>
        <begin position="50"/>
        <end position="174"/>
    </location>
</feature>
<dbReference type="Pfam" id="PF00078">
    <property type="entry name" value="RVT_1"/>
    <property type="match status" value="1"/>
</dbReference>
<sequence length="174" mass="19488">MSVPPVTAVDIINIIKILKNKKSNGDEIPVTLLKHNSAHTANPIALLFNHSTTSGKFPSNLKNANITPIHKSGCKNYSNNYRPISTLSIFSKIFETLMKTELMSYLDENNILSDSQYGFRTGFNTYHALSKFTSHLYSSLDDKSSVLSIFVDFSKASDTVNHNILLQKLHYYGI</sequence>
<dbReference type="EMBL" id="GDRN01088388">
    <property type="protein sequence ID" value="JAI60859.1"/>
    <property type="molecule type" value="Transcribed_RNA"/>
</dbReference>
<protein>
    <recommendedName>
        <fullName evidence="1">Reverse transcriptase domain-containing protein</fullName>
    </recommendedName>
</protein>
<organism evidence="2">
    <name type="scientific">Scylla olivacea</name>
    <name type="common">Orange mud crab</name>
    <name type="synonym">Cancer olivacea</name>
    <dbReference type="NCBI Taxonomy" id="85551"/>
    <lineage>
        <taxon>Eukaryota</taxon>
        <taxon>Metazoa</taxon>
        <taxon>Ecdysozoa</taxon>
        <taxon>Arthropoda</taxon>
        <taxon>Crustacea</taxon>
        <taxon>Multicrustacea</taxon>
        <taxon>Malacostraca</taxon>
        <taxon>Eumalacostraca</taxon>
        <taxon>Eucarida</taxon>
        <taxon>Decapoda</taxon>
        <taxon>Pleocyemata</taxon>
        <taxon>Brachyura</taxon>
        <taxon>Eubrachyura</taxon>
        <taxon>Portunoidea</taxon>
        <taxon>Portunidae</taxon>
        <taxon>Portuninae</taxon>
        <taxon>Scylla</taxon>
    </lineage>
</organism>
<dbReference type="InterPro" id="IPR043502">
    <property type="entry name" value="DNA/RNA_pol_sf"/>
</dbReference>
<dbReference type="PANTHER" id="PTHR19446">
    <property type="entry name" value="REVERSE TRANSCRIPTASES"/>
    <property type="match status" value="1"/>
</dbReference>
<dbReference type="SUPFAM" id="SSF56672">
    <property type="entry name" value="DNA/RNA polymerases"/>
    <property type="match status" value="1"/>
</dbReference>
<dbReference type="GO" id="GO:0071897">
    <property type="term" value="P:DNA biosynthetic process"/>
    <property type="evidence" value="ECO:0007669"/>
    <property type="project" value="UniProtKB-ARBA"/>
</dbReference>
<dbReference type="PROSITE" id="PS50878">
    <property type="entry name" value="RT_POL"/>
    <property type="match status" value="1"/>
</dbReference>
<proteinExistence type="predicted"/>
<evidence type="ECO:0000313" key="2">
    <source>
        <dbReference type="EMBL" id="JAI60859.1"/>
    </source>
</evidence>
<dbReference type="InterPro" id="IPR000477">
    <property type="entry name" value="RT_dom"/>
</dbReference>
<name>A0A0P4WHR9_SCYOL</name>